<accession>A0A6A4PNS1</accession>
<proteinExistence type="predicted"/>
<evidence type="ECO:0000313" key="1">
    <source>
        <dbReference type="EMBL" id="KAE9603130.1"/>
    </source>
</evidence>
<evidence type="ECO:0000313" key="2">
    <source>
        <dbReference type="Proteomes" id="UP000447434"/>
    </source>
</evidence>
<protein>
    <submittedName>
        <fullName evidence="1">Uncharacterized protein</fullName>
    </submittedName>
</protein>
<name>A0A6A4PNS1_LUPAL</name>
<dbReference type="AlphaFoldDB" id="A0A6A4PNS1"/>
<gene>
    <name evidence="1" type="ORF">Lalb_Chr12g0207181</name>
</gene>
<dbReference type="Proteomes" id="UP000447434">
    <property type="component" value="Chromosome 12"/>
</dbReference>
<reference evidence="2" key="1">
    <citation type="journal article" date="2020" name="Nat. Commun.">
        <title>Genome sequence of the cluster root forming white lupin.</title>
        <authorList>
            <person name="Hufnagel B."/>
            <person name="Marques A."/>
            <person name="Soriano A."/>
            <person name="Marques L."/>
            <person name="Divol F."/>
            <person name="Doumas P."/>
            <person name="Sallet E."/>
            <person name="Mancinotti D."/>
            <person name="Carrere S."/>
            <person name="Marande W."/>
            <person name="Arribat S."/>
            <person name="Keller J."/>
            <person name="Huneau C."/>
            <person name="Blein T."/>
            <person name="Aime D."/>
            <person name="Laguerre M."/>
            <person name="Taylor J."/>
            <person name="Schubert V."/>
            <person name="Nelson M."/>
            <person name="Geu-Flores F."/>
            <person name="Crespi M."/>
            <person name="Gallardo-Guerrero K."/>
            <person name="Delaux P.-M."/>
            <person name="Salse J."/>
            <person name="Berges H."/>
            <person name="Guyot R."/>
            <person name="Gouzy J."/>
            <person name="Peret B."/>
        </authorList>
    </citation>
    <scope>NUCLEOTIDE SEQUENCE [LARGE SCALE GENOMIC DNA]</scope>
    <source>
        <strain evidence="2">cv. Amiga</strain>
    </source>
</reference>
<keyword evidence="2" id="KW-1185">Reference proteome</keyword>
<comment type="caution">
    <text evidence="1">The sequence shown here is derived from an EMBL/GenBank/DDBJ whole genome shotgun (WGS) entry which is preliminary data.</text>
</comment>
<sequence length="73" mass="8022">MLYSFYLFLEKNNMIAYRVEFQCSAHGVRVIRRYCVGNDGAGVHEADAGVKVVAVSDGGAGLVIDAVEEERRV</sequence>
<dbReference type="EMBL" id="WOCE01000012">
    <property type="protein sequence ID" value="KAE9603130.1"/>
    <property type="molecule type" value="Genomic_DNA"/>
</dbReference>
<organism evidence="1 2">
    <name type="scientific">Lupinus albus</name>
    <name type="common">White lupine</name>
    <name type="synonym">Lupinus termis</name>
    <dbReference type="NCBI Taxonomy" id="3870"/>
    <lineage>
        <taxon>Eukaryota</taxon>
        <taxon>Viridiplantae</taxon>
        <taxon>Streptophyta</taxon>
        <taxon>Embryophyta</taxon>
        <taxon>Tracheophyta</taxon>
        <taxon>Spermatophyta</taxon>
        <taxon>Magnoliopsida</taxon>
        <taxon>eudicotyledons</taxon>
        <taxon>Gunneridae</taxon>
        <taxon>Pentapetalae</taxon>
        <taxon>rosids</taxon>
        <taxon>fabids</taxon>
        <taxon>Fabales</taxon>
        <taxon>Fabaceae</taxon>
        <taxon>Papilionoideae</taxon>
        <taxon>50 kb inversion clade</taxon>
        <taxon>genistoids sensu lato</taxon>
        <taxon>core genistoids</taxon>
        <taxon>Genisteae</taxon>
        <taxon>Lupinus</taxon>
    </lineage>
</organism>